<evidence type="ECO:0000256" key="2">
    <source>
        <dbReference type="ARBA" id="ARBA00013064"/>
    </source>
</evidence>
<dbReference type="RefSeq" id="WP_098470165.1">
    <property type="nucleotide sequence ID" value="NZ_PDJD01000001.1"/>
</dbReference>
<accession>A0A2A9D4Y3</accession>
<organism evidence="7 8">
    <name type="scientific">Serinibacter salmoneus</name>
    <dbReference type="NCBI Taxonomy" id="556530"/>
    <lineage>
        <taxon>Bacteria</taxon>
        <taxon>Bacillati</taxon>
        <taxon>Actinomycetota</taxon>
        <taxon>Actinomycetes</taxon>
        <taxon>Micrococcales</taxon>
        <taxon>Beutenbergiaceae</taxon>
        <taxon>Serinibacter</taxon>
    </lineage>
</organism>
<comment type="caution">
    <text evidence="7">The sequence shown here is derived from an EMBL/GenBank/DDBJ whole genome shotgun (WGS) entry which is preliminary data.</text>
</comment>
<dbReference type="Proteomes" id="UP000224915">
    <property type="component" value="Unassembled WGS sequence"/>
</dbReference>
<evidence type="ECO:0000313" key="8">
    <source>
        <dbReference type="Proteomes" id="UP000224915"/>
    </source>
</evidence>
<feature type="active site" evidence="5">
    <location>
        <position position="20"/>
    </location>
</feature>
<gene>
    <name evidence="7" type="ORF">ATL40_2942</name>
</gene>
<dbReference type="OrthoDB" id="9784339at2"/>
<feature type="active site" description="Nucleophile" evidence="5">
    <location>
        <position position="14"/>
    </location>
</feature>
<protein>
    <recommendedName>
        <fullName evidence="2">protein-tyrosine-phosphatase</fullName>
        <ecNumber evidence="2">3.1.3.48</ecNumber>
    </recommendedName>
</protein>
<reference evidence="7 8" key="1">
    <citation type="submission" date="2017-10" db="EMBL/GenBank/DDBJ databases">
        <title>Sequencing the genomes of 1000 actinobacteria strains.</title>
        <authorList>
            <person name="Klenk H.-P."/>
        </authorList>
    </citation>
    <scope>NUCLEOTIDE SEQUENCE [LARGE SCALE GENOMIC DNA]</scope>
    <source>
        <strain evidence="7 8">DSM 21801</strain>
    </source>
</reference>
<sequence>MTSAPTTLRVMTVCTGNICRSPMAEVVLRDALVRAGLADRVRLDSSGTSDEEHGNPIDSRAQQVLTEAGYEVPRHRARQVTTSDAQQVDVALAMTAQHARRLRQVGFPAERVVMFRAFEHGVPDGDPSSASAPDAPDPWYGDMADFRETLATVEACVPGVVAYLRARMPQ</sequence>
<dbReference type="InterPro" id="IPR023485">
    <property type="entry name" value="Ptyr_pPase"/>
</dbReference>
<dbReference type="AlphaFoldDB" id="A0A2A9D4Y3"/>
<proteinExistence type="inferred from homology"/>
<keyword evidence="3" id="KW-0378">Hydrolase</keyword>
<evidence type="ECO:0000256" key="1">
    <source>
        <dbReference type="ARBA" id="ARBA00011063"/>
    </source>
</evidence>
<evidence type="ECO:0000256" key="4">
    <source>
        <dbReference type="ARBA" id="ARBA00022912"/>
    </source>
</evidence>
<dbReference type="GO" id="GO:0004725">
    <property type="term" value="F:protein tyrosine phosphatase activity"/>
    <property type="evidence" value="ECO:0007669"/>
    <property type="project" value="UniProtKB-EC"/>
</dbReference>
<dbReference type="Pfam" id="PF01451">
    <property type="entry name" value="LMWPc"/>
    <property type="match status" value="1"/>
</dbReference>
<evidence type="ECO:0000313" key="7">
    <source>
        <dbReference type="EMBL" id="PFG21315.1"/>
    </source>
</evidence>
<dbReference type="EMBL" id="PDJD01000001">
    <property type="protein sequence ID" value="PFG21315.1"/>
    <property type="molecule type" value="Genomic_DNA"/>
</dbReference>
<comment type="similarity">
    <text evidence="1">Belongs to the low molecular weight phosphotyrosine protein phosphatase family.</text>
</comment>
<feature type="domain" description="Phosphotyrosine protein phosphatase I" evidence="6">
    <location>
        <begin position="8"/>
        <end position="163"/>
    </location>
</feature>
<dbReference type="InterPro" id="IPR036196">
    <property type="entry name" value="Ptyr_pPase_sf"/>
</dbReference>
<dbReference type="PRINTS" id="PR00719">
    <property type="entry name" value="LMWPTPASE"/>
</dbReference>
<dbReference type="PANTHER" id="PTHR11717:SF7">
    <property type="entry name" value="LOW MOLECULAR WEIGHT PHOSPHOTYROSINE PROTEIN PHOSPHATASE"/>
    <property type="match status" value="1"/>
</dbReference>
<evidence type="ECO:0000259" key="6">
    <source>
        <dbReference type="SMART" id="SM00226"/>
    </source>
</evidence>
<dbReference type="InterPro" id="IPR050438">
    <property type="entry name" value="LMW_PTPase"/>
</dbReference>
<evidence type="ECO:0000256" key="5">
    <source>
        <dbReference type="PIRSR" id="PIRSR617867-1"/>
    </source>
</evidence>
<dbReference type="SUPFAM" id="SSF52788">
    <property type="entry name" value="Phosphotyrosine protein phosphatases I"/>
    <property type="match status" value="1"/>
</dbReference>
<dbReference type="Gene3D" id="3.40.50.2300">
    <property type="match status" value="1"/>
</dbReference>
<keyword evidence="8" id="KW-1185">Reference proteome</keyword>
<dbReference type="EC" id="3.1.3.48" evidence="2"/>
<name>A0A2A9D4Y3_9MICO</name>
<keyword evidence="4" id="KW-0904">Protein phosphatase</keyword>
<dbReference type="PANTHER" id="PTHR11717">
    <property type="entry name" value="LOW MOLECULAR WEIGHT PROTEIN TYROSINE PHOSPHATASE"/>
    <property type="match status" value="1"/>
</dbReference>
<dbReference type="CDD" id="cd16343">
    <property type="entry name" value="LMWPTP"/>
    <property type="match status" value="1"/>
</dbReference>
<feature type="active site" description="Proton donor" evidence="5">
    <location>
        <position position="137"/>
    </location>
</feature>
<evidence type="ECO:0000256" key="3">
    <source>
        <dbReference type="ARBA" id="ARBA00022801"/>
    </source>
</evidence>
<dbReference type="InterPro" id="IPR017867">
    <property type="entry name" value="Tyr_phospatase_low_mol_wt"/>
</dbReference>
<dbReference type="SMART" id="SM00226">
    <property type="entry name" value="LMWPc"/>
    <property type="match status" value="1"/>
</dbReference>